<accession>U4L2M3</accession>
<keyword evidence="2" id="KW-1185">Reference proteome</keyword>
<dbReference type="AlphaFoldDB" id="U4L2M3"/>
<reference evidence="1 2" key="1">
    <citation type="journal article" date="2013" name="PLoS Genet.">
        <title>The genome and development-dependent transcriptomes of Pyronema confluens: a window into fungal evolution.</title>
        <authorList>
            <person name="Traeger S."/>
            <person name="Altegoer F."/>
            <person name="Freitag M."/>
            <person name="Gabaldon T."/>
            <person name="Kempken F."/>
            <person name="Kumar A."/>
            <person name="Marcet-Houben M."/>
            <person name="Poggeler S."/>
            <person name="Stajich J.E."/>
            <person name="Nowrousian M."/>
        </authorList>
    </citation>
    <scope>NUCLEOTIDE SEQUENCE [LARGE SCALE GENOMIC DNA]</scope>
    <source>
        <strain evidence="2">CBS 100304</strain>
        <tissue evidence="1">Vegetative mycelium</tissue>
    </source>
</reference>
<dbReference type="Proteomes" id="UP000018144">
    <property type="component" value="Unassembled WGS sequence"/>
</dbReference>
<evidence type="ECO:0000313" key="2">
    <source>
        <dbReference type="Proteomes" id="UP000018144"/>
    </source>
</evidence>
<sequence length="48" mass="5770">MQRTEGVWVRSDVLEHEPVYEVYSVPRMVFSNVSVRWNIYLQLVQEIS</sequence>
<protein>
    <submittedName>
        <fullName evidence="1">Uncharacterized protein</fullName>
    </submittedName>
</protein>
<name>U4L2M3_PYROM</name>
<evidence type="ECO:0000313" key="1">
    <source>
        <dbReference type="EMBL" id="CCX04325.1"/>
    </source>
</evidence>
<proteinExistence type="predicted"/>
<gene>
    <name evidence="1" type="ORF">PCON_01830</name>
</gene>
<dbReference type="EMBL" id="HF935198">
    <property type="protein sequence ID" value="CCX04325.1"/>
    <property type="molecule type" value="Genomic_DNA"/>
</dbReference>
<organism evidence="1 2">
    <name type="scientific">Pyronema omphalodes (strain CBS 100304)</name>
    <name type="common">Pyronema confluens</name>
    <dbReference type="NCBI Taxonomy" id="1076935"/>
    <lineage>
        <taxon>Eukaryota</taxon>
        <taxon>Fungi</taxon>
        <taxon>Dikarya</taxon>
        <taxon>Ascomycota</taxon>
        <taxon>Pezizomycotina</taxon>
        <taxon>Pezizomycetes</taxon>
        <taxon>Pezizales</taxon>
        <taxon>Pyronemataceae</taxon>
        <taxon>Pyronema</taxon>
    </lineage>
</organism>